<accession>F4S279</accession>
<keyword evidence="2" id="KW-1185">Reference proteome</keyword>
<reference evidence="2" key="1">
    <citation type="journal article" date="2011" name="Proc. Natl. Acad. Sci. U.S.A.">
        <title>Obligate biotrophy features unraveled by the genomic analysis of rust fungi.</title>
        <authorList>
            <person name="Duplessis S."/>
            <person name="Cuomo C.A."/>
            <person name="Lin Y.-C."/>
            <person name="Aerts A."/>
            <person name="Tisserant E."/>
            <person name="Veneault-Fourrey C."/>
            <person name="Joly D.L."/>
            <person name="Hacquard S."/>
            <person name="Amselem J."/>
            <person name="Cantarel B.L."/>
            <person name="Chiu R."/>
            <person name="Coutinho P.M."/>
            <person name="Feau N."/>
            <person name="Field M."/>
            <person name="Frey P."/>
            <person name="Gelhaye E."/>
            <person name="Goldberg J."/>
            <person name="Grabherr M.G."/>
            <person name="Kodira C.D."/>
            <person name="Kohler A."/>
            <person name="Kuees U."/>
            <person name="Lindquist E.A."/>
            <person name="Lucas S.M."/>
            <person name="Mago R."/>
            <person name="Mauceli E."/>
            <person name="Morin E."/>
            <person name="Murat C."/>
            <person name="Pangilinan J.L."/>
            <person name="Park R."/>
            <person name="Pearson M."/>
            <person name="Quesneville H."/>
            <person name="Rouhier N."/>
            <person name="Sakthikumar S."/>
            <person name="Salamov A.A."/>
            <person name="Schmutz J."/>
            <person name="Selles B."/>
            <person name="Shapiro H."/>
            <person name="Tanguay P."/>
            <person name="Tuskan G.A."/>
            <person name="Henrissat B."/>
            <person name="Van de Peer Y."/>
            <person name="Rouze P."/>
            <person name="Ellis J.G."/>
            <person name="Dodds P.N."/>
            <person name="Schein J.E."/>
            <person name="Zhong S."/>
            <person name="Hamelin R.C."/>
            <person name="Grigoriev I.V."/>
            <person name="Szabo L.J."/>
            <person name="Martin F."/>
        </authorList>
    </citation>
    <scope>NUCLEOTIDE SEQUENCE [LARGE SCALE GENOMIC DNA]</scope>
    <source>
        <strain evidence="2">98AG31 / pathotype 3-4-7</strain>
    </source>
</reference>
<dbReference type="Proteomes" id="UP000001072">
    <property type="component" value="Unassembled WGS sequence"/>
</dbReference>
<gene>
    <name evidence="1" type="ORF">MELLADRAFT_67211</name>
</gene>
<dbReference type="EMBL" id="GL883140">
    <property type="protein sequence ID" value="EGG01126.1"/>
    <property type="molecule type" value="Genomic_DNA"/>
</dbReference>
<dbReference type="HOGENOM" id="CLU_1496552_0_0_1"/>
<dbReference type="GeneID" id="18930788"/>
<dbReference type="KEGG" id="mlr:MELLADRAFT_67211"/>
<organism evidence="2">
    <name type="scientific">Melampsora larici-populina (strain 98AG31 / pathotype 3-4-7)</name>
    <name type="common">Poplar leaf rust fungus</name>
    <dbReference type="NCBI Taxonomy" id="747676"/>
    <lineage>
        <taxon>Eukaryota</taxon>
        <taxon>Fungi</taxon>
        <taxon>Dikarya</taxon>
        <taxon>Basidiomycota</taxon>
        <taxon>Pucciniomycotina</taxon>
        <taxon>Pucciniomycetes</taxon>
        <taxon>Pucciniales</taxon>
        <taxon>Melampsoraceae</taxon>
        <taxon>Melampsora</taxon>
    </lineage>
</organism>
<dbReference type="RefSeq" id="XP_007415476.1">
    <property type="nucleotide sequence ID" value="XM_007415414.1"/>
</dbReference>
<protein>
    <submittedName>
        <fullName evidence="1">Uncharacterized protein</fullName>
    </submittedName>
</protein>
<dbReference type="VEuPathDB" id="FungiDB:MELLADRAFT_67211"/>
<dbReference type="InParanoid" id="F4S279"/>
<evidence type="ECO:0000313" key="2">
    <source>
        <dbReference type="Proteomes" id="UP000001072"/>
    </source>
</evidence>
<proteinExistence type="predicted"/>
<sequence length="180" mass="19998">MYYMDIEKALELNPEKKMKLGRSLIDGYQYTTAQTPSPPSFPDAVKLAERELASVEEWNHILNTLYTSWADRDKFDSVCTPDDDESSIAAVASTGELIDAGSDITDYEDMKPQAVNLPGLVTKSLDLSVVEMAPCSMKKIYYGAHLDLASHEETSRTSLPIYPCLFRNIPLDAIIDSVVP</sequence>
<evidence type="ECO:0000313" key="1">
    <source>
        <dbReference type="EMBL" id="EGG01126.1"/>
    </source>
</evidence>
<name>F4S279_MELLP</name>
<dbReference type="AlphaFoldDB" id="F4S279"/>